<dbReference type="PANTHER" id="PTHR12832:SF11">
    <property type="entry name" value="LD23868P"/>
    <property type="match status" value="1"/>
</dbReference>
<proteinExistence type="inferred from homology"/>
<dbReference type="Proteomes" id="UP000694888">
    <property type="component" value="Unplaced"/>
</dbReference>
<dbReference type="Pfam" id="PF05794">
    <property type="entry name" value="Tcp11"/>
    <property type="match status" value="1"/>
</dbReference>
<feature type="region of interest" description="Disordered" evidence="2">
    <location>
        <begin position="1"/>
        <end position="28"/>
    </location>
</feature>
<evidence type="ECO:0000313" key="5">
    <source>
        <dbReference type="RefSeq" id="XP_005104685.1"/>
    </source>
</evidence>
<dbReference type="GeneID" id="101848603"/>
<dbReference type="PANTHER" id="PTHR12832">
    <property type="entry name" value="TESTIS-SPECIFIC PROTEIN PBS13 T-COMPLEX 11"/>
    <property type="match status" value="1"/>
</dbReference>
<protein>
    <submittedName>
        <fullName evidence="4 5">T-complex protein 11-like protein 1</fullName>
    </submittedName>
</protein>
<dbReference type="RefSeq" id="XP_005104685.1">
    <property type="nucleotide sequence ID" value="XM_005104628.3"/>
</dbReference>
<dbReference type="InterPro" id="IPR008862">
    <property type="entry name" value="Tcp11"/>
</dbReference>
<feature type="compositionally biased region" description="Basic and acidic residues" evidence="2">
    <location>
        <begin position="1"/>
        <end position="12"/>
    </location>
</feature>
<evidence type="ECO:0000256" key="2">
    <source>
        <dbReference type="SAM" id="MobiDB-lite"/>
    </source>
</evidence>
<evidence type="ECO:0000313" key="3">
    <source>
        <dbReference type="Proteomes" id="UP000694888"/>
    </source>
</evidence>
<reference evidence="4 5" key="1">
    <citation type="submission" date="2025-05" db="UniProtKB">
        <authorList>
            <consortium name="RefSeq"/>
        </authorList>
    </citation>
    <scope>IDENTIFICATION</scope>
</reference>
<accession>A0ABM0JYR1</accession>
<name>A0ABM0JYR1_APLCA</name>
<sequence>MSTPDKNKKLSDEQEGEDNGQQASPRRAGIPDELLNMVGASPPKFVNFDQLMQAADGMKNMSLAHEIAVNNDFELEQQIAPPNSLEKQVRDTVQRAFWDAFEDKLSRDPPDLSMAYGMLEELKESLIAILLPQHQRLKDQINEVLDLSLIKQQMENEAFDFDFYGRYVTDTMAKLCAPARDEKIAEIKGMKEVTPKFRAILEMLELMRKDMANFTIRQIRPYIQQNSIEYERKKFSDYFDAQKALGINALQYTEVWLQRNYQKMLQNASDPQMSSGSQDNPMPTPANVLTQAYVEILNWSDPMNFPETLMMDQFRFMGMRDKLQMLGLISSVQLITYSVVGPSVEGVEQLKKQLKEHVEILLTDRGEKGIGDILDSVSEQVVKDVGESLASRQLPPLSEDKKEGLKGQIANLGSRENKVRQIMMNRLLEFIQEGISGKSLNNLRVPKGCTAVQQELAQVLGNFLRLTSHNRSVFGAQYTQIIELSVNRSSDVAEASGGQSC</sequence>
<dbReference type="RefSeq" id="XP_005104684.1">
    <property type="nucleotide sequence ID" value="XM_005104627.3"/>
</dbReference>
<evidence type="ECO:0000256" key="1">
    <source>
        <dbReference type="ARBA" id="ARBA00010954"/>
    </source>
</evidence>
<evidence type="ECO:0000313" key="4">
    <source>
        <dbReference type="RefSeq" id="XP_005104684.1"/>
    </source>
</evidence>
<gene>
    <name evidence="4 5 6" type="primary">LOC101848603</name>
</gene>
<organism evidence="3 5">
    <name type="scientific">Aplysia californica</name>
    <name type="common">California sea hare</name>
    <dbReference type="NCBI Taxonomy" id="6500"/>
    <lineage>
        <taxon>Eukaryota</taxon>
        <taxon>Metazoa</taxon>
        <taxon>Spiralia</taxon>
        <taxon>Lophotrochozoa</taxon>
        <taxon>Mollusca</taxon>
        <taxon>Gastropoda</taxon>
        <taxon>Heterobranchia</taxon>
        <taxon>Euthyneura</taxon>
        <taxon>Tectipleura</taxon>
        <taxon>Aplysiida</taxon>
        <taxon>Aplysioidea</taxon>
        <taxon>Aplysiidae</taxon>
        <taxon>Aplysia</taxon>
    </lineage>
</organism>
<dbReference type="RefSeq" id="XP_005104688.1">
    <property type="nucleotide sequence ID" value="XM_005104631.3"/>
</dbReference>
<evidence type="ECO:0000313" key="6">
    <source>
        <dbReference type="RefSeq" id="XP_005104688.1"/>
    </source>
</evidence>
<comment type="similarity">
    <text evidence="1">Belongs to the TCP11 family.</text>
</comment>
<keyword evidence="3" id="KW-1185">Reference proteome</keyword>